<dbReference type="PROSITE" id="PS01332">
    <property type="entry name" value="HTH_RRF2_1"/>
    <property type="match status" value="1"/>
</dbReference>
<dbReference type="AlphaFoldDB" id="A0A1F5SIW8"/>
<reference evidence="1 2" key="1">
    <citation type="journal article" date="2016" name="Nat. Commun.">
        <title>Thousands of microbial genomes shed light on interconnected biogeochemical processes in an aquifer system.</title>
        <authorList>
            <person name="Anantharaman K."/>
            <person name="Brown C.T."/>
            <person name="Hug L.A."/>
            <person name="Sharon I."/>
            <person name="Castelle C.J."/>
            <person name="Probst A.J."/>
            <person name="Thomas B.C."/>
            <person name="Singh A."/>
            <person name="Wilkins M.J."/>
            <person name="Karaoz U."/>
            <person name="Brodie E.L."/>
            <person name="Williams K.H."/>
            <person name="Hubbard S.S."/>
            <person name="Banfield J.F."/>
        </authorList>
    </citation>
    <scope>NUCLEOTIDE SEQUENCE [LARGE SCALE GENOMIC DNA]</scope>
</reference>
<accession>A0A1F5SIW8</accession>
<dbReference type="Gene3D" id="1.10.10.10">
    <property type="entry name" value="Winged helix-like DNA-binding domain superfamily/Winged helix DNA-binding domain"/>
    <property type="match status" value="1"/>
</dbReference>
<sequence>MFNVSTKSDYGFIVMLELAKQYKKSCVPLAQIAANKKLSVGYLVQLIQPLVKDGLIISKEGKGGGYALAKSPQAISVLTILEALEGPAMLVKCLKRNEQQCPGFAECEMRNVWQALADEMRKILKKKTLADLMKKI</sequence>
<evidence type="ECO:0000313" key="1">
    <source>
        <dbReference type="EMBL" id="OGF26599.1"/>
    </source>
</evidence>
<evidence type="ECO:0008006" key="3">
    <source>
        <dbReference type="Google" id="ProtNLM"/>
    </source>
</evidence>
<dbReference type="PANTHER" id="PTHR33221">
    <property type="entry name" value="WINGED HELIX-TURN-HELIX TRANSCRIPTIONAL REGULATOR, RRF2 FAMILY"/>
    <property type="match status" value="1"/>
</dbReference>
<proteinExistence type="predicted"/>
<dbReference type="STRING" id="1797995.A2242_03270"/>
<dbReference type="SUPFAM" id="SSF46785">
    <property type="entry name" value="Winged helix' DNA-binding domain"/>
    <property type="match status" value="1"/>
</dbReference>
<dbReference type="GO" id="GO:0005829">
    <property type="term" value="C:cytosol"/>
    <property type="evidence" value="ECO:0007669"/>
    <property type="project" value="TreeGrafter"/>
</dbReference>
<organism evidence="1 2">
    <name type="scientific">Candidatus Falkowbacteria bacterium RIFOXYA2_FULL_47_9</name>
    <dbReference type="NCBI Taxonomy" id="1797995"/>
    <lineage>
        <taxon>Bacteria</taxon>
        <taxon>Candidatus Falkowiibacteriota</taxon>
    </lineage>
</organism>
<protein>
    <recommendedName>
        <fullName evidence="3">Rrf2 family transcriptional regulator</fullName>
    </recommendedName>
</protein>
<comment type="caution">
    <text evidence="1">The sequence shown here is derived from an EMBL/GenBank/DDBJ whole genome shotgun (WGS) entry which is preliminary data.</text>
</comment>
<gene>
    <name evidence="1" type="ORF">A2242_03270</name>
</gene>
<dbReference type="InterPro" id="IPR030489">
    <property type="entry name" value="TR_Rrf2-type_CS"/>
</dbReference>
<dbReference type="PROSITE" id="PS51197">
    <property type="entry name" value="HTH_RRF2_2"/>
    <property type="match status" value="1"/>
</dbReference>
<dbReference type="InterPro" id="IPR000944">
    <property type="entry name" value="Tscrpt_reg_Rrf2"/>
</dbReference>
<dbReference type="PANTHER" id="PTHR33221:SF9">
    <property type="entry name" value="RRF2 FAMILY PROTEIN"/>
    <property type="match status" value="1"/>
</dbReference>
<dbReference type="EMBL" id="MFGC01000043">
    <property type="protein sequence ID" value="OGF26599.1"/>
    <property type="molecule type" value="Genomic_DNA"/>
</dbReference>
<dbReference type="Proteomes" id="UP000178925">
    <property type="component" value="Unassembled WGS sequence"/>
</dbReference>
<dbReference type="Pfam" id="PF02082">
    <property type="entry name" value="Rrf2"/>
    <property type="match status" value="1"/>
</dbReference>
<dbReference type="GO" id="GO:0003700">
    <property type="term" value="F:DNA-binding transcription factor activity"/>
    <property type="evidence" value="ECO:0007669"/>
    <property type="project" value="TreeGrafter"/>
</dbReference>
<dbReference type="InterPro" id="IPR036388">
    <property type="entry name" value="WH-like_DNA-bd_sf"/>
</dbReference>
<dbReference type="InterPro" id="IPR036390">
    <property type="entry name" value="WH_DNA-bd_sf"/>
</dbReference>
<name>A0A1F5SIW8_9BACT</name>
<dbReference type="NCBIfam" id="TIGR00738">
    <property type="entry name" value="rrf2_super"/>
    <property type="match status" value="1"/>
</dbReference>
<evidence type="ECO:0000313" key="2">
    <source>
        <dbReference type="Proteomes" id="UP000178925"/>
    </source>
</evidence>